<dbReference type="EMBL" id="AP022569">
    <property type="protein sequence ID" value="BBX47413.1"/>
    <property type="molecule type" value="Genomic_DNA"/>
</dbReference>
<reference evidence="3 4" key="1">
    <citation type="journal article" date="2019" name="Emerg. Microbes Infect.">
        <title>Comprehensive subspecies identification of 175 nontuberculous mycobacteria species based on 7547 genomic profiles.</title>
        <authorList>
            <person name="Matsumoto Y."/>
            <person name="Kinjo T."/>
            <person name="Motooka D."/>
            <person name="Nabeya D."/>
            <person name="Jung N."/>
            <person name="Uechi K."/>
            <person name="Horii T."/>
            <person name="Iida T."/>
            <person name="Fujita J."/>
            <person name="Nakamura S."/>
        </authorList>
    </citation>
    <scope>NUCLEOTIDE SEQUENCE [LARGE SCALE GENOMIC DNA]</scope>
    <source>
        <strain evidence="3 4">JCM 12404</strain>
    </source>
</reference>
<dbReference type="AlphaFoldDB" id="A0A7I7KZV4"/>
<evidence type="ECO:0000313" key="3">
    <source>
        <dbReference type="EMBL" id="BBX47413.1"/>
    </source>
</evidence>
<keyword evidence="1" id="KW-0808">Transferase</keyword>
<dbReference type="InterPro" id="IPR013216">
    <property type="entry name" value="Methyltransf_11"/>
</dbReference>
<dbReference type="CDD" id="cd02440">
    <property type="entry name" value="AdoMet_MTases"/>
    <property type="match status" value="1"/>
</dbReference>
<dbReference type="PANTHER" id="PTHR44068">
    <property type="entry name" value="ZGC:194242"/>
    <property type="match status" value="1"/>
</dbReference>
<dbReference type="Proteomes" id="UP000465866">
    <property type="component" value="Chromosome"/>
</dbReference>
<evidence type="ECO:0000256" key="1">
    <source>
        <dbReference type="ARBA" id="ARBA00022679"/>
    </source>
</evidence>
<feature type="domain" description="Methyltransferase type 11" evidence="2">
    <location>
        <begin position="75"/>
        <end position="173"/>
    </location>
</feature>
<dbReference type="RefSeq" id="WP_163778120.1">
    <property type="nucleotide sequence ID" value="NZ_AP022569.1"/>
</dbReference>
<dbReference type="Gene3D" id="3.40.50.150">
    <property type="entry name" value="Vaccinia Virus protein VP39"/>
    <property type="match status" value="1"/>
</dbReference>
<organism evidence="3 4">
    <name type="scientific">Mycobacterium cookii</name>
    <dbReference type="NCBI Taxonomy" id="1775"/>
    <lineage>
        <taxon>Bacteria</taxon>
        <taxon>Bacillati</taxon>
        <taxon>Actinomycetota</taxon>
        <taxon>Actinomycetes</taxon>
        <taxon>Mycobacteriales</taxon>
        <taxon>Mycobacteriaceae</taxon>
        <taxon>Mycobacterium</taxon>
    </lineage>
</organism>
<dbReference type="PANTHER" id="PTHR44068:SF11">
    <property type="entry name" value="GERANYL DIPHOSPHATE 2-C-METHYLTRANSFERASE"/>
    <property type="match status" value="1"/>
</dbReference>
<dbReference type="Pfam" id="PF08241">
    <property type="entry name" value="Methyltransf_11"/>
    <property type="match status" value="1"/>
</dbReference>
<accession>A0A7I7KZV4</accession>
<protein>
    <recommendedName>
        <fullName evidence="2">Methyltransferase type 11 domain-containing protein</fullName>
    </recommendedName>
</protein>
<dbReference type="KEGG" id="mcoo:MCOO_34280"/>
<sequence>MTAAPAAGAAAQYATGGVRQRIEAALRSTGKDLATLTPADLAAGLASFEHFHSLGRLGTVALLEAAHVTAADRVLDAGSSIGGTSRLLAAEHGCRVTAVDFTAEYCDTARWLNGLVNLNDRIDVIEADVTDLPLPDASFDLVVSQHVQMNIADKTRLYSEARRVLRAGGRLAIWDVTAGSRQPLVFPVPWADVPERSHLVTSDELATALQNAGFALEVWNDLTEFTVEAMAPILAAPVDPLGLQLVVPDINTKVANLLANAREDRVRLIQAVAIAG</sequence>
<evidence type="ECO:0000259" key="2">
    <source>
        <dbReference type="Pfam" id="PF08241"/>
    </source>
</evidence>
<dbReference type="InterPro" id="IPR050447">
    <property type="entry name" value="Erg6_SMT_methyltransf"/>
</dbReference>
<dbReference type="SUPFAM" id="SSF53335">
    <property type="entry name" value="S-adenosyl-L-methionine-dependent methyltransferases"/>
    <property type="match status" value="1"/>
</dbReference>
<evidence type="ECO:0000313" key="4">
    <source>
        <dbReference type="Proteomes" id="UP000465866"/>
    </source>
</evidence>
<dbReference type="InterPro" id="IPR029063">
    <property type="entry name" value="SAM-dependent_MTases_sf"/>
</dbReference>
<name>A0A7I7KZV4_9MYCO</name>
<proteinExistence type="predicted"/>
<dbReference type="GO" id="GO:0008757">
    <property type="term" value="F:S-adenosylmethionine-dependent methyltransferase activity"/>
    <property type="evidence" value="ECO:0007669"/>
    <property type="project" value="InterPro"/>
</dbReference>
<keyword evidence="4" id="KW-1185">Reference proteome</keyword>
<gene>
    <name evidence="3" type="ORF">MCOO_34280</name>
</gene>